<accession>A0A2A2SGS6</accession>
<dbReference type="Gene3D" id="3.40.390.10">
    <property type="entry name" value="Collagenase (Catalytic Domain)"/>
    <property type="match status" value="1"/>
</dbReference>
<keyword evidence="1" id="KW-0378">Hydrolase</keyword>
<name>A0A2A2SGS6_9SPHN</name>
<dbReference type="AlphaFoldDB" id="A0A2A2SGS6"/>
<reference evidence="2" key="1">
    <citation type="submission" date="2017-09" db="EMBL/GenBank/DDBJ databases">
        <authorList>
            <person name="Feng G."/>
            <person name="Zhu H."/>
        </authorList>
    </citation>
    <scope>NUCLEOTIDE SEQUENCE [LARGE SCALE GENOMIC DNA]</scope>
    <source>
        <strain evidence="2">1PNM-20</strain>
    </source>
</reference>
<dbReference type="EMBL" id="NSLI01000003">
    <property type="protein sequence ID" value="PAX08390.1"/>
    <property type="molecule type" value="Genomic_DNA"/>
</dbReference>
<evidence type="ECO:0000313" key="2">
    <source>
        <dbReference type="Proteomes" id="UP000218151"/>
    </source>
</evidence>
<comment type="caution">
    <text evidence="1">The sequence shown here is derived from an EMBL/GenBank/DDBJ whole genome shotgun (WGS) entry which is preliminary data.</text>
</comment>
<gene>
    <name evidence="1" type="ORF">CKY28_11520</name>
</gene>
<organism evidence="1 2">
    <name type="scientific">Sphingomonas lenta</name>
    <dbReference type="NCBI Taxonomy" id="1141887"/>
    <lineage>
        <taxon>Bacteria</taxon>
        <taxon>Pseudomonadati</taxon>
        <taxon>Pseudomonadota</taxon>
        <taxon>Alphaproteobacteria</taxon>
        <taxon>Sphingomonadales</taxon>
        <taxon>Sphingomonadaceae</taxon>
        <taxon>Sphingomonas</taxon>
    </lineage>
</organism>
<evidence type="ECO:0000313" key="1">
    <source>
        <dbReference type="EMBL" id="PAX08390.1"/>
    </source>
</evidence>
<proteinExistence type="predicted"/>
<sequence>MACAAAGCAEPSRPPATLGLDPFYTRYVDAGGMPVVSSRRTPAEALKVARDIVLGLTAHRPDLHRNIVANGVRVAVMAPEEGTVDLPEQRHWRKPAPNDPRLTRCERKHYQERIGRLSDREYWNGRARGMAGRLTSGATEDLLGLPSSRYYGENILLHEFAHVVLWAIRDVDPALNARIERAYTQAKASGRWRDEYALTTVDEYWAEGTQFWFNSNKVATFDGQVVLSDADLARYDPALAAVLREAYGDRHHIPADRFHQHAARVPPGPLPKFTAEVC</sequence>
<dbReference type="Proteomes" id="UP000218151">
    <property type="component" value="Unassembled WGS sequence"/>
</dbReference>
<dbReference type="SUPFAM" id="SSF55486">
    <property type="entry name" value="Metalloproteases ('zincins'), catalytic domain"/>
    <property type="match status" value="1"/>
</dbReference>
<protein>
    <submittedName>
        <fullName evidence="1">Glycoside hydrolase</fullName>
    </submittedName>
</protein>
<dbReference type="GO" id="GO:0008237">
    <property type="term" value="F:metallopeptidase activity"/>
    <property type="evidence" value="ECO:0007669"/>
    <property type="project" value="InterPro"/>
</dbReference>
<dbReference type="InterPro" id="IPR024079">
    <property type="entry name" value="MetalloPept_cat_dom_sf"/>
</dbReference>
<keyword evidence="2" id="KW-1185">Reference proteome</keyword>